<keyword evidence="2" id="KW-1185">Reference proteome</keyword>
<evidence type="ECO:0000313" key="1">
    <source>
        <dbReference type="EMBL" id="POG59301.1"/>
    </source>
</evidence>
<sequence>MQFQQNNQNFLRIDLMESEFDNIELDHSSNSINNPWFTNIIQDGFRFFGINNYDLVSISKSLNSSLTTKEFYKSYQHAQYENFENFVCVIGESAFNCKTWQNKSMNFGIAIST</sequence>
<comment type="caution">
    <text evidence="1">The sequence shown here is derived from an EMBL/GenBank/DDBJ whole genome shotgun (WGS) entry which is preliminary data.</text>
</comment>
<feature type="non-terminal residue" evidence="1">
    <location>
        <position position="113"/>
    </location>
</feature>
<evidence type="ECO:0000313" key="2">
    <source>
        <dbReference type="Proteomes" id="UP000018888"/>
    </source>
</evidence>
<dbReference type="EMBL" id="AUPC02000458">
    <property type="protein sequence ID" value="POG59301.1"/>
    <property type="molecule type" value="Genomic_DNA"/>
</dbReference>
<gene>
    <name evidence="1" type="ORF">GLOIN_2v1723040</name>
</gene>
<dbReference type="Proteomes" id="UP000018888">
    <property type="component" value="Unassembled WGS sequence"/>
</dbReference>
<organism evidence="1 2">
    <name type="scientific">Rhizophagus irregularis (strain DAOM 181602 / DAOM 197198 / MUCL 43194)</name>
    <name type="common">Arbuscular mycorrhizal fungus</name>
    <name type="synonym">Glomus intraradices</name>
    <dbReference type="NCBI Taxonomy" id="747089"/>
    <lineage>
        <taxon>Eukaryota</taxon>
        <taxon>Fungi</taxon>
        <taxon>Fungi incertae sedis</taxon>
        <taxon>Mucoromycota</taxon>
        <taxon>Glomeromycotina</taxon>
        <taxon>Glomeromycetes</taxon>
        <taxon>Glomerales</taxon>
        <taxon>Glomeraceae</taxon>
        <taxon>Rhizophagus</taxon>
    </lineage>
</organism>
<protein>
    <submittedName>
        <fullName evidence="1">Uncharacterized protein</fullName>
    </submittedName>
</protein>
<proteinExistence type="predicted"/>
<accession>A0A2P4P1P6</accession>
<reference evidence="1 2" key="1">
    <citation type="journal article" date="2013" name="Proc. Natl. Acad. Sci. U.S.A.">
        <title>Genome of an arbuscular mycorrhizal fungus provides insight into the oldest plant symbiosis.</title>
        <authorList>
            <person name="Tisserant E."/>
            <person name="Malbreil M."/>
            <person name="Kuo A."/>
            <person name="Kohler A."/>
            <person name="Symeonidi A."/>
            <person name="Balestrini R."/>
            <person name="Charron P."/>
            <person name="Duensing N."/>
            <person name="Frei Dit Frey N."/>
            <person name="Gianinazzi-Pearson V."/>
            <person name="Gilbert L.B."/>
            <person name="Handa Y."/>
            <person name="Herr J.R."/>
            <person name="Hijri M."/>
            <person name="Koul R."/>
            <person name="Kawaguchi M."/>
            <person name="Krajinski F."/>
            <person name="Lammers P.J."/>
            <person name="Masclaux F.G."/>
            <person name="Murat C."/>
            <person name="Morin E."/>
            <person name="Ndikumana S."/>
            <person name="Pagni M."/>
            <person name="Petitpierre D."/>
            <person name="Requena N."/>
            <person name="Rosikiewicz P."/>
            <person name="Riley R."/>
            <person name="Saito K."/>
            <person name="San Clemente H."/>
            <person name="Shapiro H."/>
            <person name="van Tuinen D."/>
            <person name="Becard G."/>
            <person name="Bonfante P."/>
            <person name="Paszkowski U."/>
            <person name="Shachar-Hill Y.Y."/>
            <person name="Tuskan G.A."/>
            <person name="Young P.W."/>
            <person name="Sanders I.R."/>
            <person name="Henrissat B."/>
            <person name="Rensing S.A."/>
            <person name="Grigoriev I.V."/>
            <person name="Corradi N."/>
            <person name="Roux C."/>
            <person name="Martin F."/>
        </authorList>
    </citation>
    <scope>NUCLEOTIDE SEQUENCE [LARGE SCALE GENOMIC DNA]</scope>
    <source>
        <strain evidence="1 2">DAOM 197198</strain>
    </source>
</reference>
<reference evidence="1 2" key="2">
    <citation type="journal article" date="2018" name="New Phytol.">
        <title>High intraspecific genome diversity in the model arbuscular mycorrhizal symbiont Rhizophagus irregularis.</title>
        <authorList>
            <person name="Chen E.C.H."/>
            <person name="Morin E."/>
            <person name="Beaudet D."/>
            <person name="Noel J."/>
            <person name="Yildirir G."/>
            <person name="Ndikumana S."/>
            <person name="Charron P."/>
            <person name="St-Onge C."/>
            <person name="Giorgi J."/>
            <person name="Kruger M."/>
            <person name="Marton T."/>
            <person name="Ropars J."/>
            <person name="Grigoriev I.V."/>
            <person name="Hainaut M."/>
            <person name="Henrissat B."/>
            <person name="Roux C."/>
            <person name="Martin F."/>
            <person name="Corradi N."/>
        </authorList>
    </citation>
    <scope>NUCLEOTIDE SEQUENCE [LARGE SCALE GENOMIC DNA]</scope>
    <source>
        <strain evidence="1 2">DAOM 197198</strain>
    </source>
</reference>
<dbReference type="AlphaFoldDB" id="A0A2P4P1P6"/>
<name>A0A2P4P1P6_RHIID</name>